<sequence>MSTVDDWAEAALETTIPRLFYHTTTHFADEPALTDGDRTFTWKQAGEEVELLAAALHALGLQRGQTILLMMSTRPEHWLADVAAAHLGAVPSTLNPGLSQDQVHAIVAHSRARVAVLESGDQLRRWAKALRNDSTIEHVVVLDEALMVSADHRFRTWRDLRRQGAQQLAADPGLVRRESAGVSPGTPAAVVYPSEDCDHLKGVVLTHRNLCFAAAALHRLTRPEPNTARLSYLPLSHIAERVVGVHAAIHDAAHVHFCGDRGRVLAELPRARPALFFASSEVLSQLTGVLRDIPAEQRSTPRDGQRVRARIGLGGTVWPSTRSGPVEAEVVELFSGIGLEVCEGWGLIETTGCATTNHPAARRTGTVGRAMPGMELRIAADGEVLVRGPLVCAGYLEADGMIRSVTDADGWLCTGDVGELDDDGYLTITGRKPELFGGNVPLAL</sequence>
<keyword evidence="2" id="KW-0067">ATP-binding</keyword>
<keyword evidence="5" id="KW-1185">Reference proteome</keyword>
<dbReference type="InterPro" id="IPR000873">
    <property type="entry name" value="AMP-dep_synth/lig_dom"/>
</dbReference>
<protein>
    <submittedName>
        <fullName evidence="4">Long-chain acyl-CoA synthetase</fullName>
    </submittedName>
</protein>
<feature type="domain" description="AMP-dependent synthetase/ligase" evidence="3">
    <location>
        <begin position="23"/>
        <end position="396"/>
    </location>
</feature>
<dbReference type="SUPFAM" id="SSF56801">
    <property type="entry name" value="Acetyl-CoA synthetase-like"/>
    <property type="match status" value="1"/>
</dbReference>
<reference evidence="5" key="1">
    <citation type="submission" date="2016-10" db="EMBL/GenBank/DDBJ databases">
        <authorList>
            <person name="Varghese N."/>
            <person name="Submissions S."/>
        </authorList>
    </citation>
    <scope>NUCLEOTIDE SEQUENCE [LARGE SCALE GENOMIC DNA]</scope>
    <source>
        <strain evidence="5">DSM 44771</strain>
    </source>
</reference>
<proteinExistence type="predicted"/>
<organism evidence="4 5">
    <name type="scientific">Saccharopolyspora flava</name>
    <dbReference type="NCBI Taxonomy" id="95161"/>
    <lineage>
        <taxon>Bacteria</taxon>
        <taxon>Bacillati</taxon>
        <taxon>Actinomycetota</taxon>
        <taxon>Actinomycetes</taxon>
        <taxon>Pseudonocardiales</taxon>
        <taxon>Pseudonocardiaceae</taxon>
        <taxon>Saccharopolyspora</taxon>
    </lineage>
</organism>
<evidence type="ECO:0000256" key="2">
    <source>
        <dbReference type="ARBA" id="ARBA00022840"/>
    </source>
</evidence>
<dbReference type="PANTHER" id="PTHR43272">
    <property type="entry name" value="LONG-CHAIN-FATTY-ACID--COA LIGASE"/>
    <property type="match status" value="1"/>
</dbReference>
<dbReference type="PANTHER" id="PTHR43272:SF33">
    <property type="entry name" value="AMP-BINDING DOMAIN-CONTAINING PROTEIN-RELATED"/>
    <property type="match status" value="1"/>
</dbReference>
<accession>A0A1I6PH69</accession>
<gene>
    <name evidence="4" type="ORF">SAMN05660874_00780</name>
</gene>
<dbReference type="GO" id="GO:0016020">
    <property type="term" value="C:membrane"/>
    <property type="evidence" value="ECO:0007669"/>
    <property type="project" value="TreeGrafter"/>
</dbReference>
<evidence type="ECO:0000256" key="1">
    <source>
        <dbReference type="ARBA" id="ARBA00022741"/>
    </source>
</evidence>
<name>A0A1I6PH69_9PSEU</name>
<dbReference type="Pfam" id="PF00501">
    <property type="entry name" value="AMP-binding"/>
    <property type="match status" value="1"/>
</dbReference>
<dbReference type="STRING" id="95161.SAMN05660874_00780"/>
<dbReference type="RefSeq" id="WP_093413705.1">
    <property type="nucleotide sequence ID" value="NZ_FOZX01000001.1"/>
</dbReference>
<dbReference type="EMBL" id="FOZX01000001">
    <property type="protein sequence ID" value="SFS39552.1"/>
    <property type="molecule type" value="Genomic_DNA"/>
</dbReference>
<dbReference type="Gene3D" id="3.40.50.12780">
    <property type="entry name" value="N-terminal domain of ligase-like"/>
    <property type="match status" value="1"/>
</dbReference>
<dbReference type="Proteomes" id="UP000198852">
    <property type="component" value="Unassembled WGS sequence"/>
</dbReference>
<dbReference type="GO" id="GO:0004467">
    <property type="term" value="F:long-chain fatty acid-CoA ligase activity"/>
    <property type="evidence" value="ECO:0007669"/>
    <property type="project" value="TreeGrafter"/>
</dbReference>
<dbReference type="OrthoDB" id="3699716at2"/>
<keyword evidence="1" id="KW-0547">Nucleotide-binding</keyword>
<dbReference type="GO" id="GO:0005524">
    <property type="term" value="F:ATP binding"/>
    <property type="evidence" value="ECO:0007669"/>
    <property type="project" value="UniProtKB-KW"/>
</dbReference>
<dbReference type="AlphaFoldDB" id="A0A1I6PH69"/>
<evidence type="ECO:0000259" key="3">
    <source>
        <dbReference type="Pfam" id="PF00501"/>
    </source>
</evidence>
<evidence type="ECO:0000313" key="4">
    <source>
        <dbReference type="EMBL" id="SFS39552.1"/>
    </source>
</evidence>
<evidence type="ECO:0000313" key="5">
    <source>
        <dbReference type="Proteomes" id="UP000198852"/>
    </source>
</evidence>
<dbReference type="InterPro" id="IPR042099">
    <property type="entry name" value="ANL_N_sf"/>
</dbReference>